<dbReference type="InterPro" id="IPR013320">
    <property type="entry name" value="ConA-like_dom_sf"/>
</dbReference>
<dbReference type="InterPro" id="IPR008377">
    <property type="entry name" value="Sialidase_trypan"/>
</dbReference>
<dbReference type="SUPFAM" id="SSF49899">
    <property type="entry name" value="Concanavalin A-like lectins/glucanases"/>
    <property type="match status" value="1"/>
</dbReference>
<reference evidence="4 5" key="1">
    <citation type="submission" date="2017-03" db="EMBL/GenBank/DDBJ databases">
        <title>An alternative strategy for trypanosome survival in the mammalian bloodstream revealed through genome and transcriptome analysis of the ubiquitous bovine parasite Trypanosoma (Megatrypanum) theileri.</title>
        <authorList>
            <person name="Kelly S."/>
            <person name="Ivens A."/>
            <person name="Mott A."/>
            <person name="O'Neill E."/>
            <person name="Emms D."/>
            <person name="Macleod O."/>
            <person name="Voorheis P."/>
            <person name="Matthews J."/>
            <person name="Matthews K."/>
            <person name="Carrington M."/>
        </authorList>
    </citation>
    <scope>NUCLEOTIDE SEQUENCE [LARGE SCALE GENOMIC DNA]</scope>
    <source>
        <strain evidence="4">Edinburgh</strain>
    </source>
</reference>
<evidence type="ECO:0000256" key="1">
    <source>
        <dbReference type="ARBA" id="ARBA00022737"/>
    </source>
</evidence>
<keyword evidence="1" id="KW-0677">Repeat</keyword>
<evidence type="ECO:0000313" key="5">
    <source>
        <dbReference type="Proteomes" id="UP000192257"/>
    </source>
</evidence>
<dbReference type="GO" id="GO:0005737">
    <property type="term" value="C:cytoplasm"/>
    <property type="evidence" value="ECO:0007669"/>
    <property type="project" value="TreeGrafter"/>
</dbReference>
<proteinExistence type="predicted"/>
<dbReference type="Pfam" id="PF22925">
    <property type="entry name" value="TS_C"/>
    <property type="match status" value="1"/>
</dbReference>
<evidence type="ECO:0000259" key="3">
    <source>
        <dbReference type="Pfam" id="PF22925"/>
    </source>
</evidence>
<evidence type="ECO:0000259" key="2">
    <source>
        <dbReference type="Pfam" id="PF13859"/>
    </source>
</evidence>
<feature type="domain" description="Trans-sialidase C-terminal" evidence="3">
    <location>
        <begin position="419"/>
        <end position="514"/>
    </location>
</feature>
<feature type="non-terminal residue" evidence="4">
    <location>
        <position position="515"/>
    </location>
</feature>
<dbReference type="CDD" id="cd15482">
    <property type="entry name" value="Sialidase_non-viral"/>
    <property type="match status" value="1"/>
</dbReference>
<protein>
    <submittedName>
        <fullName evidence="4">Chain A, Sialidase</fullName>
    </submittedName>
</protein>
<dbReference type="Gene3D" id="2.120.10.10">
    <property type="match status" value="1"/>
</dbReference>
<dbReference type="GO" id="GO:0004308">
    <property type="term" value="F:exo-alpha-sialidase activity"/>
    <property type="evidence" value="ECO:0007669"/>
    <property type="project" value="InterPro"/>
</dbReference>
<dbReference type="Gene3D" id="2.60.120.200">
    <property type="match status" value="1"/>
</dbReference>
<dbReference type="RefSeq" id="XP_028883899.1">
    <property type="nucleotide sequence ID" value="XM_029024592.1"/>
</dbReference>
<feature type="domain" description="Sialidase" evidence="2">
    <location>
        <begin position="40"/>
        <end position="361"/>
    </location>
</feature>
<dbReference type="PANTHER" id="PTHR10628">
    <property type="entry name" value="SIALIDASE"/>
    <property type="match status" value="1"/>
</dbReference>
<dbReference type="InterPro" id="IPR055239">
    <property type="entry name" value="TS_C"/>
</dbReference>
<dbReference type="Pfam" id="PF13859">
    <property type="entry name" value="BNR_3"/>
    <property type="match status" value="1"/>
</dbReference>
<dbReference type="GO" id="GO:0006689">
    <property type="term" value="P:ganglioside catabolic process"/>
    <property type="evidence" value="ECO:0007669"/>
    <property type="project" value="TreeGrafter"/>
</dbReference>
<evidence type="ECO:0000313" key="4">
    <source>
        <dbReference type="EMBL" id="ORC89833.1"/>
    </source>
</evidence>
<dbReference type="AlphaFoldDB" id="A0A1X0NZB6"/>
<dbReference type="GO" id="GO:0009313">
    <property type="term" value="P:oligosaccharide catabolic process"/>
    <property type="evidence" value="ECO:0007669"/>
    <property type="project" value="TreeGrafter"/>
</dbReference>
<gene>
    <name evidence="4" type="ORF">TM35_000101010</name>
</gene>
<dbReference type="PANTHER" id="PTHR10628:SF30">
    <property type="entry name" value="EXO-ALPHA-SIALIDASE"/>
    <property type="match status" value="1"/>
</dbReference>
<dbReference type="InterPro" id="IPR036278">
    <property type="entry name" value="Sialidase_sf"/>
</dbReference>
<dbReference type="OrthoDB" id="241759at2759"/>
<accession>A0A1X0NZB6</accession>
<dbReference type="Proteomes" id="UP000192257">
    <property type="component" value="Unassembled WGS sequence"/>
</dbReference>
<dbReference type="InterPro" id="IPR026856">
    <property type="entry name" value="Sialidase_fam"/>
</dbReference>
<organism evidence="4 5">
    <name type="scientific">Trypanosoma theileri</name>
    <dbReference type="NCBI Taxonomy" id="67003"/>
    <lineage>
        <taxon>Eukaryota</taxon>
        <taxon>Discoba</taxon>
        <taxon>Euglenozoa</taxon>
        <taxon>Kinetoplastea</taxon>
        <taxon>Metakinetoplastina</taxon>
        <taxon>Trypanosomatida</taxon>
        <taxon>Trypanosomatidae</taxon>
        <taxon>Trypanosoma</taxon>
    </lineage>
</organism>
<dbReference type="PRINTS" id="PR01803">
    <property type="entry name" value="TCSIALIDASE"/>
</dbReference>
<dbReference type="GO" id="GO:0016020">
    <property type="term" value="C:membrane"/>
    <property type="evidence" value="ECO:0007669"/>
    <property type="project" value="TreeGrafter"/>
</dbReference>
<name>A0A1X0NZB6_9TRYP</name>
<dbReference type="VEuPathDB" id="TriTrypDB:TM35_000101010"/>
<keyword evidence="5" id="KW-1185">Reference proteome</keyword>
<dbReference type="SUPFAM" id="SSF50939">
    <property type="entry name" value="Sialidases"/>
    <property type="match status" value="1"/>
</dbReference>
<dbReference type="EMBL" id="NBCO01000010">
    <property type="protein sequence ID" value="ORC89833.1"/>
    <property type="molecule type" value="Genomic_DNA"/>
</dbReference>
<dbReference type="GeneID" id="39984372"/>
<sequence length="515" mass="57036">MSTEERERSRVILFERGVTTVPFEDNDGTTYQRRVHSFRIPSLIDVDGVMVAIGDARYNASNDNSFIETVVKYSVDDGKTWETQIAIKNTRASNVSRVVDPTVIVKGNKIYVLVARYNKSTKNWGQHPDGKDWEPVFSVGEVKKTAINGKVNATITWNNPVSLKSIFPENIAGAASKQFLGGVGVSIVTTNGTLVFPVQAMNKINGVASMIMYSQDDGNTWKFANGITALGCTESSIVEWEGKLIMNTRVDYSPRKVFESTDMGETWTEAVGTLSRVWGNSPSRKGPGSQGPFIPVTIEGKRLMLFTHPLNFKGMWNRDRLHLWVTDNNRIFDVGQISVDDENAAYSSLLYRGDKLYCLHETNLQENYSLVFLEPKEELNLIKSVVKTWIEQDKNFSDICTPVDPKELSGASDCDLPFPTAGLVGFLSDGGDGKQWKDAYRCVDASVKNAKKVPNGMRFKGVGAGALWPVGKQGQNQRYHFSNYMFTLVATVQIVELPKVGNPVPLLGVSLDEAG</sequence>
<dbReference type="InterPro" id="IPR011040">
    <property type="entry name" value="Sialidase"/>
</dbReference>
<comment type="caution">
    <text evidence="4">The sequence shown here is derived from an EMBL/GenBank/DDBJ whole genome shotgun (WGS) entry which is preliminary data.</text>
</comment>